<reference evidence="3 4" key="1">
    <citation type="submission" date="2019-05" db="EMBL/GenBank/DDBJ databases">
        <title>Streptomyces marianii sp. nov., a novel marine actinomycete from southern coast of India.</title>
        <authorList>
            <person name="Iniyan A.M."/>
            <person name="Wink J."/>
            <person name="Ramprasad E."/>
            <person name="Ramana C.V."/>
            <person name="Bunk B."/>
            <person name="Sproer C."/>
            <person name="Joseph F.-J.R.S."/>
            <person name="Vincent S.G.P."/>
        </authorList>
    </citation>
    <scope>NUCLEOTIDE SEQUENCE [LARGE SCALE GENOMIC DNA]</scope>
    <source>
        <strain evidence="3 4">ICN19</strain>
    </source>
</reference>
<evidence type="ECO:0000313" key="4">
    <source>
        <dbReference type="Proteomes" id="UP000305921"/>
    </source>
</evidence>
<dbReference type="Proteomes" id="UP000305921">
    <property type="component" value="Unassembled WGS sequence"/>
</dbReference>
<evidence type="ECO:0000256" key="2">
    <source>
        <dbReference type="SAM" id="SignalP"/>
    </source>
</evidence>
<sequence length="254" mass="26365">MPHITPPALRRGGALALAGAAAAALLTGCTSSGDREGSSSPTGKPLAGPEKAGAGMAVLRGDTIRKALVTDSELRSYQAQEISPPNVRPKSDREECRPLADMTASGTARTPEAVDFASRSYVSTGTPGLTTTVSLFSYEGDDARRTFSDVRKALATCGAGFTTSGNSGGTSVKYVAVKEEEAPEGGDEAVSWRMTGTAQGSSMPMQITAVRQGRNVAVYFTLNLLDPKKADLPEDLHGRQTAKLAKAIESAGRS</sequence>
<name>A0A5R9EFK3_9ACTN</name>
<dbReference type="EMBL" id="VAWE01000001">
    <property type="protein sequence ID" value="TLQ47569.1"/>
    <property type="molecule type" value="Genomic_DNA"/>
</dbReference>
<accession>A0A5R9EFK3</accession>
<evidence type="ECO:0000256" key="1">
    <source>
        <dbReference type="SAM" id="MobiDB-lite"/>
    </source>
</evidence>
<feature type="chain" id="PRO_5039393176" evidence="2">
    <location>
        <begin position="24"/>
        <end position="254"/>
    </location>
</feature>
<evidence type="ECO:0000313" key="3">
    <source>
        <dbReference type="EMBL" id="TLQ47569.1"/>
    </source>
</evidence>
<feature type="signal peptide" evidence="2">
    <location>
        <begin position="1"/>
        <end position="23"/>
    </location>
</feature>
<comment type="caution">
    <text evidence="3">The sequence shown here is derived from an EMBL/GenBank/DDBJ whole genome shotgun (WGS) entry which is preliminary data.</text>
</comment>
<proteinExistence type="predicted"/>
<feature type="region of interest" description="Disordered" evidence="1">
    <location>
        <begin position="76"/>
        <end position="95"/>
    </location>
</feature>
<gene>
    <name evidence="3" type="ORF">FEF34_35635</name>
</gene>
<protein>
    <submittedName>
        <fullName evidence="3">Sensor domain-containing protein</fullName>
    </submittedName>
</protein>
<keyword evidence="2" id="KW-0732">Signal</keyword>
<feature type="region of interest" description="Disordered" evidence="1">
    <location>
        <begin position="29"/>
        <end position="55"/>
    </location>
</feature>
<feature type="compositionally biased region" description="Polar residues" evidence="1">
    <location>
        <begin position="29"/>
        <end position="42"/>
    </location>
</feature>
<dbReference type="AlphaFoldDB" id="A0A5R9EFK3"/>
<organism evidence="3 4">
    <name type="scientific">Streptomyces marianii</name>
    <dbReference type="NCBI Taxonomy" id="1817406"/>
    <lineage>
        <taxon>Bacteria</taxon>
        <taxon>Bacillati</taxon>
        <taxon>Actinomycetota</taxon>
        <taxon>Actinomycetes</taxon>
        <taxon>Kitasatosporales</taxon>
        <taxon>Streptomycetaceae</taxon>
        <taxon>Streptomyces</taxon>
    </lineage>
</organism>
<dbReference type="RefSeq" id="WP_138056846.1">
    <property type="nucleotide sequence ID" value="NZ_VAWE01000001.1"/>
</dbReference>
<dbReference type="OrthoDB" id="4216217at2"/>
<keyword evidence="4" id="KW-1185">Reference proteome</keyword>